<gene>
    <name evidence="3" type="ORF">G4B88_019787</name>
</gene>
<comment type="caution">
    <text evidence="3">The sequence shown here is derived from an EMBL/GenBank/DDBJ whole genome shotgun (WGS) entry which is preliminary data.</text>
</comment>
<feature type="region of interest" description="Disordered" evidence="1">
    <location>
        <begin position="1"/>
        <end position="135"/>
    </location>
</feature>
<feature type="region of interest" description="Disordered" evidence="1">
    <location>
        <begin position="158"/>
        <end position="231"/>
    </location>
</feature>
<dbReference type="Proteomes" id="UP000583929">
    <property type="component" value="Unassembled WGS sequence"/>
</dbReference>
<evidence type="ECO:0000313" key="3">
    <source>
        <dbReference type="EMBL" id="KAF4398066.1"/>
    </source>
</evidence>
<dbReference type="PANTHER" id="PTHR34775:SF6">
    <property type="entry name" value="TRANSMEMBRANE PROTEIN"/>
    <property type="match status" value="1"/>
</dbReference>
<dbReference type="EMBL" id="JAATIQ010000029">
    <property type="protein sequence ID" value="KAF4398066.1"/>
    <property type="molecule type" value="Genomic_DNA"/>
</dbReference>
<organism evidence="3 4">
    <name type="scientific">Cannabis sativa</name>
    <name type="common">Hemp</name>
    <name type="synonym">Marijuana</name>
    <dbReference type="NCBI Taxonomy" id="3483"/>
    <lineage>
        <taxon>Eukaryota</taxon>
        <taxon>Viridiplantae</taxon>
        <taxon>Streptophyta</taxon>
        <taxon>Embryophyta</taxon>
        <taxon>Tracheophyta</taxon>
        <taxon>Spermatophyta</taxon>
        <taxon>Magnoliopsida</taxon>
        <taxon>eudicotyledons</taxon>
        <taxon>Gunneridae</taxon>
        <taxon>Pentapetalae</taxon>
        <taxon>rosids</taxon>
        <taxon>fabids</taxon>
        <taxon>Rosales</taxon>
        <taxon>Cannabaceae</taxon>
        <taxon>Cannabis</taxon>
    </lineage>
</organism>
<feature type="compositionally biased region" description="Basic and acidic residues" evidence="1">
    <location>
        <begin position="16"/>
        <end position="27"/>
    </location>
</feature>
<reference evidence="3 4" key="1">
    <citation type="journal article" date="2020" name="bioRxiv">
        <title>Sequence and annotation of 42 cannabis genomes reveals extensive copy number variation in cannabinoid synthesis and pathogen resistance genes.</title>
        <authorList>
            <person name="Mckernan K.J."/>
            <person name="Helbert Y."/>
            <person name="Kane L.T."/>
            <person name="Ebling H."/>
            <person name="Zhang L."/>
            <person name="Liu B."/>
            <person name="Eaton Z."/>
            <person name="Mclaughlin S."/>
            <person name="Kingan S."/>
            <person name="Baybayan P."/>
            <person name="Concepcion G."/>
            <person name="Jordan M."/>
            <person name="Riva A."/>
            <person name="Barbazuk W."/>
            <person name="Harkins T."/>
        </authorList>
    </citation>
    <scope>NUCLEOTIDE SEQUENCE [LARGE SCALE GENOMIC DNA]</scope>
    <source>
        <strain evidence="4">cv. Jamaican Lion 4</strain>
        <tissue evidence="3">Leaf</tissue>
    </source>
</reference>
<name>A0A7J6HS24_CANSA</name>
<keyword evidence="2" id="KW-1133">Transmembrane helix</keyword>
<evidence type="ECO:0000256" key="2">
    <source>
        <dbReference type="SAM" id="Phobius"/>
    </source>
</evidence>
<evidence type="ECO:0000313" key="4">
    <source>
        <dbReference type="Proteomes" id="UP000583929"/>
    </source>
</evidence>
<keyword evidence="2" id="KW-0812">Transmembrane</keyword>
<keyword evidence="4" id="KW-1185">Reference proteome</keyword>
<dbReference type="AlphaFoldDB" id="A0A7J6HS24"/>
<keyword evidence="2" id="KW-0472">Membrane</keyword>
<feature type="compositionally biased region" description="Polar residues" evidence="1">
    <location>
        <begin position="166"/>
        <end position="176"/>
    </location>
</feature>
<evidence type="ECO:0000256" key="1">
    <source>
        <dbReference type="SAM" id="MobiDB-lite"/>
    </source>
</evidence>
<proteinExistence type="predicted"/>
<feature type="compositionally biased region" description="Polar residues" evidence="1">
    <location>
        <begin position="554"/>
        <end position="566"/>
    </location>
</feature>
<feature type="transmembrane region" description="Helical" evidence="2">
    <location>
        <begin position="241"/>
        <end position="261"/>
    </location>
</feature>
<feature type="compositionally biased region" description="Polar residues" evidence="1">
    <location>
        <begin position="28"/>
        <end position="39"/>
    </location>
</feature>
<feature type="region of interest" description="Disordered" evidence="1">
    <location>
        <begin position="545"/>
        <end position="593"/>
    </location>
</feature>
<feature type="compositionally biased region" description="Acidic residues" evidence="1">
    <location>
        <begin position="207"/>
        <end position="231"/>
    </location>
</feature>
<feature type="transmembrane region" description="Helical" evidence="2">
    <location>
        <begin position="441"/>
        <end position="461"/>
    </location>
</feature>
<sequence>MNDFHHRLSSSPSIKPSKDVDENEPKYHQQTSPNLQNNPKPMPKHYMSTTISAASKANLPRKKILGDRNEASEPSSSFETKFEKISILDNSDESLSQSNGGGEEEENEDALVVSADLASSPPYDPLTNYLSPRPQFLRYKPNRRHCRVIFHGREIEDGEAKEEGLTSRSGSLDSLNASHEEEAASESGGSSSSSSPSSSIIQKKEDDVVEGDIGESEERDEDEIVEEKEEEEDKGCNFKGLFKSLFLLAVLVLSTMFISSMNSSTPMSSLRFDESTLSGYCNMQNHTISQNGDPIELKKSDFDRGLEEENMVEAIWFKNAVDSNVEEEGNVDVDEDIEFDEIESTDEVNEDDAAAVEVAEGENKSIVEDNMDEFSMDLLEPTEDYQLLTFSEEQNDIEVSQDEDVTGSITEEVVLSENMDTDTKLNDENLKQMETKFSFKILVAGLILSTIIATLFLRFRLRANPCTEPLQVKEEEIIIGDSNPLPSKPYFESWKIEKCKEEIPSKKDELIDEIVSLRDHTQPHAPSVEFLGEFVVRDIRNSGVKNRRTEDGESNNVMMTPTTAKRSSSRKGEAKATPVRRSSRIRSRAVLSP</sequence>
<protein>
    <submittedName>
        <fullName evidence="3">Uncharacterized protein</fullName>
    </submittedName>
</protein>
<accession>A0A7J6HS24</accession>
<feature type="compositionally biased region" description="Low complexity" evidence="1">
    <location>
        <begin position="185"/>
        <end position="199"/>
    </location>
</feature>
<dbReference type="PANTHER" id="PTHR34775">
    <property type="entry name" value="TRANSMEMBRANE PROTEIN"/>
    <property type="match status" value="1"/>
</dbReference>